<gene>
    <name evidence="10" type="ORF">ER308_12140</name>
</gene>
<evidence type="ECO:0000256" key="4">
    <source>
        <dbReference type="ARBA" id="ARBA00023125"/>
    </source>
</evidence>
<keyword evidence="4 7" id="KW-0238">DNA-binding</keyword>
<dbReference type="InterPro" id="IPR011006">
    <property type="entry name" value="CheY-like_superfamily"/>
</dbReference>
<keyword evidence="5" id="KW-0010">Activator</keyword>
<evidence type="ECO:0000256" key="1">
    <source>
        <dbReference type="ARBA" id="ARBA00022553"/>
    </source>
</evidence>
<dbReference type="GO" id="GO:0005829">
    <property type="term" value="C:cytosol"/>
    <property type="evidence" value="ECO:0007669"/>
    <property type="project" value="TreeGrafter"/>
</dbReference>
<evidence type="ECO:0000313" key="11">
    <source>
        <dbReference type="Proteomes" id="UP000291469"/>
    </source>
</evidence>
<dbReference type="KEGG" id="erz:ER308_12140"/>
<organism evidence="10 11">
    <name type="scientific">Egibacter rhizosphaerae</name>
    <dbReference type="NCBI Taxonomy" id="1670831"/>
    <lineage>
        <taxon>Bacteria</taxon>
        <taxon>Bacillati</taxon>
        <taxon>Actinomycetota</taxon>
        <taxon>Nitriliruptoria</taxon>
        <taxon>Egibacterales</taxon>
        <taxon>Egibacteraceae</taxon>
        <taxon>Egibacter</taxon>
    </lineage>
</organism>
<accession>A0A411YLC4</accession>
<dbReference type="InterPro" id="IPR049170">
    <property type="entry name" value="GlnR_N"/>
</dbReference>
<evidence type="ECO:0000259" key="9">
    <source>
        <dbReference type="PROSITE" id="PS51755"/>
    </source>
</evidence>
<evidence type="ECO:0000256" key="5">
    <source>
        <dbReference type="ARBA" id="ARBA00023159"/>
    </source>
</evidence>
<dbReference type="PANTHER" id="PTHR48111">
    <property type="entry name" value="REGULATOR OF RPOS"/>
    <property type="match status" value="1"/>
</dbReference>
<reference evidence="10 11" key="1">
    <citation type="submission" date="2019-01" db="EMBL/GenBank/DDBJ databases">
        <title>Egibacter rhizosphaerae EGI 80759T.</title>
        <authorList>
            <person name="Chen D.-D."/>
            <person name="Tian Y."/>
            <person name="Jiao J.-Y."/>
            <person name="Zhang X.-T."/>
            <person name="Zhang Y.-G."/>
            <person name="Zhang Y."/>
            <person name="Xiao M."/>
            <person name="Shu W.-S."/>
            <person name="Li W.-J."/>
        </authorList>
    </citation>
    <scope>NUCLEOTIDE SEQUENCE [LARGE SCALE GENOMIC DNA]</scope>
    <source>
        <strain evidence="10 11">EGI 80759</strain>
    </source>
</reference>
<dbReference type="GO" id="GO:0032993">
    <property type="term" value="C:protein-DNA complex"/>
    <property type="evidence" value="ECO:0007669"/>
    <property type="project" value="TreeGrafter"/>
</dbReference>
<dbReference type="CDD" id="cd00383">
    <property type="entry name" value="trans_reg_C"/>
    <property type="match status" value="1"/>
</dbReference>
<dbReference type="GO" id="GO:0000156">
    <property type="term" value="F:phosphorelay response regulator activity"/>
    <property type="evidence" value="ECO:0007669"/>
    <property type="project" value="TreeGrafter"/>
</dbReference>
<dbReference type="InterPro" id="IPR039420">
    <property type="entry name" value="WalR-like"/>
</dbReference>
<dbReference type="Gene3D" id="1.10.10.10">
    <property type="entry name" value="Winged helix-like DNA-binding domain superfamily/Winged helix DNA-binding domain"/>
    <property type="match status" value="1"/>
</dbReference>
<evidence type="ECO:0000313" key="10">
    <source>
        <dbReference type="EMBL" id="QBI22014.1"/>
    </source>
</evidence>
<evidence type="ECO:0000256" key="3">
    <source>
        <dbReference type="ARBA" id="ARBA00023015"/>
    </source>
</evidence>
<keyword evidence="6" id="KW-0804">Transcription</keyword>
<dbReference type="SMART" id="SM00862">
    <property type="entry name" value="Trans_reg_C"/>
    <property type="match status" value="1"/>
</dbReference>
<keyword evidence="3" id="KW-0805">Transcription regulation</keyword>
<feature type="compositionally biased region" description="Basic and acidic residues" evidence="8">
    <location>
        <begin position="211"/>
        <end position="225"/>
    </location>
</feature>
<dbReference type="Pfam" id="PF21695">
    <property type="entry name" value="GlnR_1st"/>
    <property type="match status" value="1"/>
</dbReference>
<dbReference type="EMBL" id="CP036402">
    <property type="protein sequence ID" value="QBI22014.1"/>
    <property type="molecule type" value="Genomic_DNA"/>
</dbReference>
<dbReference type="SUPFAM" id="SSF52172">
    <property type="entry name" value="CheY-like"/>
    <property type="match status" value="1"/>
</dbReference>
<feature type="region of interest" description="Disordered" evidence="8">
    <location>
        <begin position="202"/>
        <end position="225"/>
    </location>
</feature>
<sequence length="225" mass="24648">MLPALDFLDHELATGDLAAAAAEAQTDVDLVLVDATRDLAGASTTCRELAARDLEIPVLVVVSDGGLAALKASWGFNDWLLPSAQPAEVETRMRLAVDRHQREAPARAANVGDLQIDEETYIVRLRGRPLDLTFREFELLKFLANHPGRVYTRSQLLQEVWGYDYFGGTRTVDVHIRRLRAKLGAEYEQLIGTVRGVGYKLDPQGAAAGGRPDEHGQQGDGSESR</sequence>
<dbReference type="GO" id="GO:0006355">
    <property type="term" value="P:regulation of DNA-templated transcription"/>
    <property type="evidence" value="ECO:0007669"/>
    <property type="project" value="InterPro"/>
</dbReference>
<keyword evidence="1" id="KW-0597">Phosphoprotein</keyword>
<feature type="domain" description="OmpR/PhoB-type" evidence="9">
    <location>
        <begin position="106"/>
        <end position="203"/>
    </location>
</feature>
<dbReference type="SUPFAM" id="SSF46894">
    <property type="entry name" value="C-terminal effector domain of the bipartite response regulators"/>
    <property type="match status" value="1"/>
</dbReference>
<dbReference type="Gene3D" id="3.40.50.2300">
    <property type="match status" value="1"/>
</dbReference>
<dbReference type="GO" id="GO:0000976">
    <property type="term" value="F:transcription cis-regulatory region binding"/>
    <property type="evidence" value="ECO:0007669"/>
    <property type="project" value="TreeGrafter"/>
</dbReference>
<protein>
    <submittedName>
        <fullName evidence="10">Response regulator transcription factor</fullName>
    </submittedName>
</protein>
<dbReference type="PANTHER" id="PTHR48111:SF16">
    <property type="entry name" value="TRANSCRIPTIONAL REGULATORY PROTEIN GLNR"/>
    <property type="match status" value="1"/>
</dbReference>
<proteinExistence type="predicted"/>
<keyword evidence="2" id="KW-0902">Two-component regulatory system</keyword>
<evidence type="ECO:0000256" key="7">
    <source>
        <dbReference type="PROSITE-ProRule" id="PRU01091"/>
    </source>
</evidence>
<feature type="DNA-binding region" description="OmpR/PhoB-type" evidence="7">
    <location>
        <begin position="106"/>
        <end position="203"/>
    </location>
</feature>
<dbReference type="PROSITE" id="PS51755">
    <property type="entry name" value="OMPR_PHOB"/>
    <property type="match status" value="1"/>
</dbReference>
<evidence type="ECO:0000256" key="8">
    <source>
        <dbReference type="SAM" id="MobiDB-lite"/>
    </source>
</evidence>
<evidence type="ECO:0000256" key="2">
    <source>
        <dbReference type="ARBA" id="ARBA00023012"/>
    </source>
</evidence>
<dbReference type="InterPro" id="IPR016032">
    <property type="entry name" value="Sig_transdc_resp-reg_C-effctor"/>
</dbReference>
<dbReference type="InterPro" id="IPR036388">
    <property type="entry name" value="WH-like_DNA-bd_sf"/>
</dbReference>
<keyword evidence="11" id="KW-1185">Reference proteome</keyword>
<dbReference type="Pfam" id="PF00486">
    <property type="entry name" value="Trans_reg_C"/>
    <property type="match status" value="1"/>
</dbReference>
<dbReference type="FunFam" id="1.10.10.10:FF:000216">
    <property type="entry name" value="DNA-binding response regulator"/>
    <property type="match status" value="1"/>
</dbReference>
<dbReference type="InterPro" id="IPR001867">
    <property type="entry name" value="OmpR/PhoB-type_DNA-bd"/>
</dbReference>
<evidence type="ECO:0000256" key="6">
    <source>
        <dbReference type="ARBA" id="ARBA00023163"/>
    </source>
</evidence>
<name>A0A411YLC4_9ACTN</name>
<dbReference type="OrthoDB" id="8927943at2"/>
<dbReference type="Proteomes" id="UP000291469">
    <property type="component" value="Chromosome"/>
</dbReference>
<dbReference type="AlphaFoldDB" id="A0A411YLC4"/>